<sequence>MLSCRFRCIQVPLGCHPTNAKICLTALNRVSRFVEFECQHTCSLYPSEGNRTYHCSPDALRSPAPRLSEPTHNIHISLRLYRQSSLIKEVSSALSPEDTVRLLAPSRMTMELLVGGMTIICGAEYHLTKDVMQRLRVTSMRPQEALNISDISWACFVETDSGYLSRRTISLNDKEKSTSVIIDATGTIKNFRVFAAGQVRSLTGVAYPWQCDLYQGVPDPSTTSGFALFEAVHQSHRKTIWHLARLMPEALRDDQLGAIVNHLGLHTTSVQVSDKQREEQYQKLIDLGLKAGVLNPIDASPQKEDIRQLESFLLELDAHTPKSAITRRRSDDKAISSKRLQEMLSPFGANRRLIPEAIELLSDSYLMVELIRTYSGLSISMLPPKVSGSRLLDILSGVSPQRVRIWTLELVKDMLTNPYFEVTGLSHPKVDPKWLPNEHVDSKLDVFCATYNIPRKQGCDFLTWALELLNEPKRSTKAVTPIENAQQTAELNLALTNLALHKYISRRPIDQDSAYSVPHFIADVCNFLVKVSVEEAQMPRVRPDSEVETNDDILMMLSLAGSSASSISMLLDGNLCAYDTKAENIEPITQVDWDQDRGKDMGRITRTDDELDERYQKHHPRAASLLGTDIDDEGQASDISLLLQRSTKLDEAATSGSPRASSTKSPHAQSVINIQQNYLRDSSSNDDTQGVEENTLDRAVGNVEASVPMPYSIPLPNRTIELECSQLVSLALSSDNFTPDETRTIITSVSRIQASITEVVEALQKLGGINSTLLKKLSPEVLDCLHRSLHLPSLPSYERLLHQKDLELDRLRSLHQNKSNTPILPSSSPPRQGTSSSHRQLLDELYGKLHRNKELINQLSVKTEETYRSISPWAMGRPLPDTPSHSSPPNLSPAWSVRSRRLSSITPGIGPEGTGFPIPLTPMRVSSIVE</sequence>
<evidence type="ECO:0000313" key="2">
    <source>
        <dbReference type="EMBL" id="TNJ29164.1"/>
    </source>
</evidence>
<dbReference type="Proteomes" id="UP000315496">
    <property type="component" value="Chromosome 2"/>
</dbReference>
<feature type="region of interest" description="Disordered" evidence="1">
    <location>
        <begin position="816"/>
        <end position="839"/>
    </location>
</feature>
<organism evidence="2 3">
    <name type="scientific">Giardia muris</name>
    <dbReference type="NCBI Taxonomy" id="5742"/>
    <lineage>
        <taxon>Eukaryota</taxon>
        <taxon>Metamonada</taxon>
        <taxon>Diplomonadida</taxon>
        <taxon>Hexamitidae</taxon>
        <taxon>Giardiinae</taxon>
        <taxon>Giardia</taxon>
    </lineage>
</organism>
<dbReference type="EMBL" id="VDLU01000002">
    <property type="protein sequence ID" value="TNJ29164.1"/>
    <property type="molecule type" value="Genomic_DNA"/>
</dbReference>
<dbReference type="AlphaFoldDB" id="A0A4Z1STE5"/>
<proteinExistence type="predicted"/>
<reference evidence="2 3" key="1">
    <citation type="submission" date="2019-05" db="EMBL/GenBank/DDBJ databases">
        <title>The compact genome of Giardia muris reveals important steps in the evolution of intestinal protozoan parasites.</title>
        <authorList>
            <person name="Xu F."/>
            <person name="Jimenez-Gonzalez A."/>
            <person name="Einarsson E."/>
            <person name="Astvaldsson A."/>
            <person name="Peirasmaki D."/>
            <person name="Eckmann L."/>
            <person name="Andersson J.O."/>
            <person name="Svard S.G."/>
            <person name="Jerlstrom-Hultqvist J."/>
        </authorList>
    </citation>
    <scope>NUCLEOTIDE SEQUENCE [LARGE SCALE GENOMIC DNA]</scope>
    <source>
        <strain evidence="2 3">Roberts-Thomson</strain>
    </source>
</reference>
<name>A0A4Z1STE5_GIAMU</name>
<feature type="compositionally biased region" description="Low complexity" evidence="1">
    <location>
        <begin position="825"/>
        <end position="837"/>
    </location>
</feature>
<keyword evidence="3" id="KW-1185">Reference proteome</keyword>
<feature type="region of interest" description="Disordered" evidence="1">
    <location>
        <begin position="874"/>
        <end position="930"/>
    </location>
</feature>
<gene>
    <name evidence="2" type="ORF">GMRT_15807</name>
</gene>
<protein>
    <submittedName>
        <fullName evidence="2">Uncharacterized protein</fullName>
    </submittedName>
</protein>
<feature type="region of interest" description="Disordered" evidence="1">
    <location>
        <begin position="607"/>
        <end position="630"/>
    </location>
</feature>
<accession>A0A4Z1STE5</accession>
<feature type="region of interest" description="Disordered" evidence="1">
    <location>
        <begin position="650"/>
        <end position="669"/>
    </location>
</feature>
<evidence type="ECO:0000313" key="3">
    <source>
        <dbReference type="Proteomes" id="UP000315496"/>
    </source>
</evidence>
<evidence type="ECO:0000256" key="1">
    <source>
        <dbReference type="SAM" id="MobiDB-lite"/>
    </source>
</evidence>
<feature type="compositionally biased region" description="Polar residues" evidence="1">
    <location>
        <begin position="654"/>
        <end position="669"/>
    </location>
</feature>
<comment type="caution">
    <text evidence="2">The sequence shown here is derived from an EMBL/GenBank/DDBJ whole genome shotgun (WGS) entry which is preliminary data.</text>
</comment>
<dbReference type="VEuPathDB" id="GiardiaDB:GMRT_15807"/>